<evidence type="ECO:0000259" key="1">
    <source>
        <dbReference type="Pfam" id="PF01796"/>
    </source>
</evidence>
<dbReference type="PANTHER" id="PTHR34075:SF5">
    <property type="entry name" value="BLR3430 PROTEIN"/>
    <property type="match status" value="1"/>
</dbReference>
<dbReference type="Pfam" id="PF01796">
    <property type="entry name" value="OB_ChsH2_C"/>
    <property type="match status" value="1"/>
</dbReference>
<dbReference type="AlphaFoldDB" id="A0A7Y2Q0R8"/>
<dbReference type="InterPro" id="IPR002878">
    <property type="entry name" value="ChsH2_C"/>
</dbReference>
<protein>
    <recommendedName>
        <fullName evidence="5">DUF35 domain-containing protein</fullName>
    </recommendedName>
</protein>
<evidence type="ECO:0000313" key="3">
    <source>
        <dbReference type="EMBL" id="NNH03175.1"/>
    </source>
</evidence>
<dbReference type="PANTHER" id="PTHR34075">
    <property type="entry name" value="BLR3430 PROTEIN"/>
    <property type="match status" value="1"/>
</dbReference>
<evidence type="ECO:0000259" key="2">
    <source>
        <dbReference type="Pfam" id="PF12172"/>
    </source>
</evidence>
<name>A0A7Y2Q0R8_9MICO</name>
<accession>A0A7Y2Q0R8</accession>
<dbReference type="InterPro" id="IPR022002">
    <property type="entry name" value="ChsH2_Znr"/>
</dbReference>
<dbReference type="Gene3D" id="6.10.30.10">
    <property type="match status" value="1"/>
</dbReference>
<dbReference type="Proteomes" id="UP000543598">
    <property type="component" value="Unassembled WGS sequence"/>
</dbReference>
<dbReference type="InterPro" id="IPR052513">
    <property type="entry name" value="Thioester_dehydratase-like"/>
</dbReference>
<sequence>MTPDEEYWNHCARGELRLQRCDDCGAWLSPPATSCRECLSTRLTWTAASGRATVWSWIRMHRKYFAAPEFAPPYVVGMVLLEEGVRLISSIATPEGIRDPAVEPAVDAPLTLYFDEEPDAEGRRLPRFRLTEA</sequence>
<reference evidence="3 4" key="1">
    <citation type="submission" date="2020-05" db="EMBL/GenBank/DDBJ databases">
        <title>MicrobeNet Type strains.</title>
        <authorList>
            <person name="Nicholson A.C."/>
        </authorList>
    </citation>
    <scope>NUCLEOTIDE SEQUENCE [LARGE SCALE GENOMIC DNA]</scope>
    <source>
        <strain evidence="3 4">JCM 14282</strain>
    </source>
</reference>
<dbReference type="SUPFAM" id="SSF50249">
    <property type="entry name" value="Nucleic acid-binding proteins"/>
    <property type="match status" value="1"/>
</dbReference>
<evidence type="ECO:0000313" key="4">
    <source>
        <dbReference type="Proteomes" id="UP000543598"/>
    </source>
</evidence>
<keyword evidence="4" id="KW-1185">Reference proteome</keyword>
<proteinExistence type="predicted"/>
<dbReference type="InterPro" id="IPR012340">
    <property type="entry name" value="NA-bd_OB-fold"/>
</dbReference>
<dbReference type="RefSeq" id="WP_167037981.1">
    <property type="nucleotide sequence ID" value="NZ_BAAANA010000001.1"/>
</dbReference>
<dbReference type="Pfam" id="PF12172">
    <property type="entry name" value="zf-ChsH2"/>
    <property type="match status" value="1"/>
</dbReference>
<comment type="caution">
    <text evidence="3">The sequence shown here is derived from an EMBL/GenBank/DDBJ whole genome shotgun (WGS) entry which is preliminary data.</text>
</comment>
<feature type="domain" description="ChsH2 C-terminal OB-fold" evidence="1">
    <location>
        <begin position="45"/>
        <end position="95"/>
    </location>
</feature>
<gene>
    <name evidence="3" type="ORF">HLA99_04820</name>
</gene>
<organism evidence="3 4">
    <name type="scientific">Microbacterium ulmi</name>
    <dbReference type="NCBI Taxonomy" id="179095"/>
    <lineage>
        <taxon>Bacteria</taxon>
        <taxon>Bacillati</taxon>
        <taxon>Actinomycetota</taxon>
        <taxon>Actinomycetes</taxon>
        <taxon>Micrococcales</taxon>
        <taxon>Microbacteriaceae</taxon>
        <taxon>Microbacterium</taxon>
    </lineage>
</organism>
<evidence type="ECO:0008006" key="5">
    <source>
        <dbReference type="Google" id="ProtNLM"/>
    </source>
</evidence>
<feature type="domain" description="ChsH2 rubredoxin-like zinc ribbon" evidence="2">
    <location>
        <begin position="8"/>
        <end position="43"/>
    </location>
</feature>
<dbReference type="EMBL" id="JABEMB010000004">
    <property type="protein sequence ID" value="NNH03175.1"/>
    <property type="molecule type" value="Genomic_DNA"/>
</dbReference>